<keyword evidence="3" id="KW-1185">Reference proteome</keyword>
<evidence type="ECO:0000313" key="2">
    <source>
        <dbReference type="EMBL" id="KAK4214125.1"/>
    </source>
</evidence>
<name>A0AAN6Y8X5_9PEZI</name>
<accession>A0AAN6Y8X5</accession>
<proteinExistence type="predicted"/>
<feature type="compositionally biased region" description="Basic and acidic residues" evidence="1">
    <location>
        <begin position="321"/>
        <end position="352"/>
    </location>
</feature>
<evidence type="ECO:0000256" key="1">
    <source>
        <dbReference type="SAM" id="MobiDB-lite"/>
    </source>
</evidence>
<reference evidence="2" key="2">
    <citation type="submission" date="2023-05" db="EMBL/GenBank/DDBJ databases">
        <authorList>
            <consortium name="Lawrence Berkeley National Laboratory"/>
            <person name="Steindorff A."/>
            <person name="Hensen N."/>
            <person name="Bonometti L."/>
            <person name="Westerberg I."/>
            <person name="Brannstrom I.O."/>
            <person name="Guillou S."/>
            <person name="Cros-Aarteil S."/>
            <person name="Calhoun S."/>
            <person name="Haridas S."/>
            <person name="Kuo A."/>
            <person name="Mondo S."/>
            <person name="Pangilinan J."/>
            <person name="Riley R."/>
            <person name="Labutti K."/>
            <person name="Andreopoulos B."/>
            <person name="Lipzen A."/>
            <person name="Chen C."/>
            <person name="Yanf M."/>
            <person name="Daum C."/>
            <person name="Ng V."/>
            <person name="Clum A."/>
            <person name="Ohm R."/>
            <person name="Martin F."/>
            <person name="Silar P."/>
            <person name="Natvig D."/>
            <person name="Lalanne C."/>
            <person name="Gautier V."/>
            <person name="Ament-Velasquez S.L."/>
            <person name="Kruys A."/>
            <person name="Hutchinson M.I."/>
            <person name="Powell A.J."/>
            <person name="Barry K."/>
            <person name="Miller A.N."/>
            <person name="Grigoriev I.V."/>
            <person name="Debuchy R."/>
            <person name="Gladieux P."/>
            <person name="Thoren M.H."/>
            <person name="Johannesson H."/>
        </authorList>
    </citation>
    <scope>NUCLEOTIDE SEQUENCE</scope>
    <source>
        <strain evidence="2">PSN293</strain>
    </source>
</reference>
<organism evidence="2 3">
    <name type="scientific">Rhypophila decipiens</name>
    <dbReference type="NCBI Taxonomy" id="261697"/>
    <lineage>
        <taxon>Eukaryota</taxon>
        <taxon>Fungi</taxon>
        <taxon>Dikarya</taxon>
        <taxon>Ascomycota</taxon>
        <taxon>Pezizomycotina</taxon>
        <taxon>Sordariomycetes</taxon>
        <taxon>Sordariomycetidae</taxon>
        <taxon>Sordariales</taxon>
        <taxon>Naviculisporaceae</taxon>
        <taxon>Rhypophila</taxon>
    </lineage>
</organism>
<dbReference type="AlphaFoldDB" id="A0AAN6Y8X5"/>
<evidence type="ECO:0008006" key="4">
    <source>
        <dbReference type="Google" id="ProtNLM"/>
    </source>
</evidence>
<dbReference type="Proteomes" id="UP001301769">
    <property type="component" value="Unassembled WGS sequence"/>
</dbReference>
<evidence type="ECO:0000313" key="3">
    <source>
        <dbReference type="Proteomes" id="UP001301769"/>
    </source>
</evidence>
<protein>
    <recommendedName>
        <fullName evidence="4">Arrestin-like N-terminal domain-containing protein</fullName>
    </recommendedName>
</protein>
<gene>
    <name evidence="2" type="ORF">QBC37DRAFT_284525</name>
</gene>
<reference evidence="2" key="1">
    <citation type="journal article" date="2023" name="Mol. Phylogenet. Evol.">
        <title>Genome-scale phylogeny and comparative genomics of the fungal order Sordariales.</title>
        <authorList>
            <person name="Hensen N."/>
            <person name="Bonometti L."/>
            <person name="Westerberg I."/>
            <person name="Brannstrom I.O."/>
            <person name="Guillou S."/>
            <person name="Cros-Aarteil S."/>
            <person name="Calhoun S."/>
            <person name="Haridas S."/>
            <person name="Kuo A."/>
            <person name="Mondo S."/>
            <person name="Pangilinan J."/>
            <person name="Riley R."/>
            <person name="LaButti K."/>
            <person name="Andreopoulos B."/>
            <person name="Lipzen A."/>
            <person name="Chen C."/>
            <person name="Yan M."/>
            <person name="Daum C."/>
            <person name="Ng V."/>
            <person name="Clum A."/>
            <person name="Steindorff A."/>
            <person name="Ohm R.A."/>
            <person name="Martin F."/>
            <person name="Silar P."/>
            <person name="Natvig D.O."/>
            <person name="Lalanne C."/>
            <person name="Gautier V."/>
            <person name="Ament-Velasquez S.L."/>
            <person name="Kruys A."/>
            <person name="Hutchinson M.I."/>
            <person name="Powell A.J."/>
            <person name="Barry K."/>
            <person name="Miller A.N."/>
            <person name="Grigoriev I.V."/>
            <person name="Debuchy R."/>
            <person name="Gladieux P."/>
            <person name="Hiltunen Thoren M."/>
            <person name="Johannesson H."/>
        </authorList>
    </citation>
    <scope>NUCLEOTIDE SEQUENCE</scope>
    <source>
        <strain evidence="2">PSN293</strain>
    </source>
</reference>
<dbReference type="EMBL" id="MU858098">
    <property type="protein sequence ID" value="KAK4214125.1"/>
    <property type="molecule type" value="Genomic_DNA"/>
</dbReference>
<comment type="caution">
    <text evidence="2">The sequence shown here is derived from an EMBL/GenBank/DDBJ whole genome shotgun (WGS) entry which is preliminary data.</text>
</comment>
<sequence length="453" mass="50794">MFEGQPEANTMAKPSFELILDSPSYFSGDVVTGTVARRSGFAGLISPRSIVNVKVFGGTKIHVEGDRRRHHQTAERNWDLRLFQDEFILHDGPVHIPPGPDQEPVSWPFAIPLPLNPGPIQGLTRDQYEASYLPLSPEHTATHDLPFSFGNPYETGCPALVAYQLVAEIFEERHGHRDKGPSMITSTFVEVRPAPSPPIIDSNFKHFERRRLLRSERLASPPSPAALLPQPKESFFKKLFSSSSPPPCCLFNIQINYPTIIQLDSINPIPFLARIVSLGPEEVNEPPNILNNMIPNPGHPFHLTSLKIKLKATTQVSVPGERQHPVHEDTFGELSLRWDPERDGSSDSDSNHLSRAPVLPDCSNRAEEEGGEPIPQMMDIGALIDWRVSPREMRYQGKNPGGNGRKKLYPDFVTYNIRHRHVLRWEVGLTMAKETFKVVHEDAVEVVSSCSWS</sequence>
<feature type="region of interest" description="Disordered" evidence="1">
    <location>
        <begin position="317"/>
        <end position="376"/>
    </location>
</feature>